<gene>
    <name evidence="4" type="primary">LOC100372059</name>
</gene>
<dbReference type="Pfam" id="PF00106">
    <property type="entry name" value="adh_short"/>
    <property type="match status" value="1"/>
</dbReference>
<dbReference type="PRINTS" id="PR00081">
    <property type="entry name" value="GDHRDH"/>
</dbReference>
<dbReference type="PANTHER" id="PTHR24320:SF148">
    <property type="entry name" value="NAD(P)-BINDING ROSSMANN-FOLD SUPERFAMILY PROTEIN"/>
    <property type="match status" value="1"/>
</dbReference>
<evidence type="ECO:0000313" key="3">
    <source>
        <dbReference type="Proteomes" id="UP000694865"/>
    </source>
</evidence>
<dbReference type="GeneID" id="100372059"/>
<dbReference type="Gene3D" id="3.40.50.720">
    <property type="entry name" value="NAD(P)-binding Rossmann-like Domain"/>
    <property type="match status" value="1"/>
</dbReference>
<evidence type="ECO:0000256" key="1">
    <source>
        <dbReference type="ARBA" id="ARBA00006484"/>
    </source>
</evidence>
<sequence length="289" mass="32501">MSLSGKVYLVTGSTDGIGKETAYRLAAEDATVLIHGRSLYKGQRVANRLKSKFKNSIIDLFIADLSSFQQIRDLSRAIHDKYDCIDVIVHNAGVFEEKRKESEDGYELTFAVNVLAPFLLTYLLIDIVPKHSNGRIVVVSCMSHSDSIDLQDLQLEKCYDGITAYELSKLCAIMMTYEMAERLRKLGITTNTLDPGLVDTSLLHAGWPEFHGMPAEEADSGFFLATDKQFIDVTGKYFVRNRESGSAEISYDQTKREKLWQKLEDFTDISFSDVISPTHVIATRADFLD</sequence>
<dbReference type="InterPro" id="IPR036291">
    <property type="entry name" value="NAD(P)-bd_dom_sf"/>
</dbReference>
<proteinExistence type="inferred from homology"/>
<keyword evidence="2" id="KW-0560">Oxidoreductase</keyword>
<dbReference type="InterPro" id="IPR002347">
    <property type="entry name" value="SDR_fam"/>
</dbReference>
<name>A0ABM0GKZ5_SACKO</name>
<protein>
    <submittedName>
        <fullName evidence="4">Dehydrogenase/reductase SDR family member on chromosome X-like</fullName>
    </submittedName>
</protein>
<reference evidence="4" key="1">
    <citation type="submission" date="2025-08" db="UniProtKB">
        <authorList>
            <consortium name="RefSeq"/>
        </authorList>
    </citation>
    <scope>IDENTIFICATION</scope>
    <source>
        <tissue evidence="4">Testes</tissue>
    </source>
</reference>
<comment type="similarity">
    <text evidence="1">Belongs to the short-chain dehydrogenases/reductases (SDR) family.</text>
</comment>
<dbReference type="Proteomes" id="UP000694865">
    <property type="component" value="Unplaced"/>
</dbReference>
<dbReference type="RefSeq" id="XP_002732216.1">
    <property type="nucleotide sequence ID" value="XM_002732170.1"/>
</dbReference>
<dbReference type="PANTHER" id="PTHR24320">
    <property type="entry name" value="RETINOL DEHYDROGENASE"/>
    <property type="match status" value="1"/>
</dbReference>
<dbReference type="CDD" id="cd05327">
    <property type="entry name" value="retinol-DH_like_SDR_c_like"/>
    <property type="match status" value="1"/>
</dbReference>
<accession>A0ABM0GKZ5</accession>
<keyword evidence="3" id="KW-1185">Reference proteome</keyword>
<organism evidence="3 4">
    <name type="scientific">Saccoglossus kowalevskii</name>
    <name type="common">Acorn worm</name>
    <dbReference type="NCBI Taxonomy" id="10224"/>
    <lineage>
        <taxon>Eukaryota</taxon>
        <taxon>Metazoa</taxon>
        <taxon>Hemichordata</taxon>
        <taxon>Enteropneusta</taxon>
        <taxon>Harrimaniidae</taxon>
        <taxon>Saccoglossus</taxon>
    </lineage>
</organism>
<evidence type="ECO:0000313" key="4">
    <source>
        <dbReference type="RefSeq" id="XP_002732216.1"/>
    </source>
</evidence>
<evidence type="ECO:0000256" key="2">
    <source>
        <dbReference type="ARBA" id="ARBA00023002"/>
    </source>
</evidence>
<dbReference type="SUPFAM" id="SSF51735">
    <property type="entry name" value="NAD(P)-binding Rossmann-fold domains"/>
    <property type="match status" value="1"/>
</dbReference>